<proteinExistence type="predicted"/>
<evidence type="ECO:0000313" key="2">
    <source>
        <dbReference type="Proteomes" id="UP001501510"/>
    </source>
</evidence>
<keyword evidence="2" id="KW-1185">Reference proteome</keyword>
<evidence type="ECO:0000313" key="1">
    <source>
        <dbReference type="EMBL" id="GAA0737692.1"/>
    </source>
</evidence>
<accession>A0ABN1JEJ7</accession>
<evidence type="ECO:0008006" key="3">
    <source>
        <dbReference type="Google" id="ProtNLM"/>
    </source>
</evidence>
<name>A0ABN1JEJ7_9CLOT</name>
<gene>
    <name evidence="1" type="ORF">GCM10008906_14150</name>
</gene>
<organism evidence="1 2">
    <name type="scientific">Clostridium oceanicum</name>
    <dbReference type="NCBI Taxonomy" id="1543"/>
    <lineage>
        <taxon>Bacteria</taxon>
        <taxon>Bacillati</taxon>
        <taxon>Bacillota</taxon>
        <taxon>Clostridia</taxon>
        <taxon>Eubacteriales</taxon>
        <taxon>Clostridiaceae</taxon>
        <taxon>Clostridium</taxon>
    </lineage>
</organism>
<dbReference type="EMBL" id="BAAACG010000008">
    <property type="protein sequence ID" value="GAA0737692.1"/>
    <property type="molecule type" value="Genomic_DNA"/>
</dbReference>
<protein>
    <recommendedName>
        <fullName evidence="3">Uracil-DNA glycosylase</fullName>
    </recommendedName>
</protein>
<reference evidence="1 2" key="1">
    <citation type="journal article" date="2019" name="Int. J. Syst. Evol. Microbiol.">
        <title>The Global Catalogue of Microorganisms (GCM) 10K type strain sequencing project: providing services to taxonomists for standard genome sequencing and annotation.</title>
        <authorList>
            <consortium name="The Broad Institute Genomics Platform"/>
            <consortium name="The Broad Institute Genome Sequencing Center for Infectious Disease"/>
            <person name="Wu L."/>
            <person name="Ma J."/>
        </authorList>
    </citation>
    <scope>NUCLEOTIDE SEQUENCE [LARGE SCALE GENOMIC DNA]</scope>
    <source>
        <strain evidence="1 2">JCM 1407</strain>
    </source>
</reference>
<dbReference type="Proteomes" id="UP001501510">
    <property type="component" value="Unassembled WGS sequence"/>
</dbReference>
<dbReference type="RefSeq" id="WP_343760294.1">
    <property type="nucleotide sequence ID" value="NZ_BAAACG010000008.1"/>
</dbReference>
<sequence>MKCENLDKCPFYNDKMNINSGLGLMYKRKYCEGDKTKCARYIVSSKLGKEFVPSNLYPNMNKKAEEILKDNKSK</sequence>
<comment type="caution">
    <text evidence="1">The sequence shown here is derived from an EMBL/GenBank/DDBJ whole genome shotgun (WGS) entry which is preliminary data.</text>
</comment>